<dbReference type="EMBL" id="CP019655">
    <property type="protein sequence ID" value="AVF27048.1"/>
    <property type="molecule type" value="Genomic_DNA"/>
</dbReference>
<feature type="domain" description="HipA-like kinase" evidence="1">
    <location>
        <begin position="9"/>
        <end position="187"/>
    </location>
</feature>
<name>A0A2L1U2E8_9BACL</name>
<evidence type="ECO:0000313" key="2">
    <source>
        <dbReference type="EMBL" id="AVF27048.1"/>
    </source>
</evidence>
<sequence length="329" mass="37902">MTKRIRVSTFLKKLGEGISEPLIVLGDDNERYILKNQKVESKEGFVEFNCMFLNEILSSRIANYLDVPVPKFAIAELDKRILENGPALRFVHRFTEGTHYASKEIANTESNLRENFKMLKDMGKPYISRTWNRFYESIVNKEDIAKIIAFDLLIANFDRYNNTGNLLVAKTENGRKLFSIDHGHAFFGPVWNTDKIGSLKSAGISKEYLDLFINSFLMIYPNKGYMGGLGEVFRAIENNIDLENCLNHSFQLVVHKIESIQESIVNDWFNDIPDIWFVDKISQSGFYKHFLLNQKSLVRWLIQAMADRGAFSNYRGGNLQWIEKIAGTV</sequence>
<dbReference type="Proteomes" id="UP000239833">
    <property type="component" value="Chromosome"/>
</dbReference>
<reference evidence="3" key="1">
    <citation type="submission" date="2017-02" db="EMBL/GenBank/DDBJ databases">
        <title>Delineation of Paenibacillus larvae strains originating from foulbrood outbreaks.</title>
        <authorList>
            <person name="Beims H."/>
            <person name="Bunk B."/>
            <person name="Sproeer C."/>
            <person name="Mohr K.I."/>
            <person name="Pradella S."/>
            <person name="Guenther G."/>
            <person name="Rohde M."/>
            <person name="von der Ohe W."/>
            <person name="Steinert M."/>
        </authorList>
    </citation>
    <scope>NUCLEOTIDE SEQUENCE [LARGE SCALE GENOMIC DNA]</scope>
    <source>
        <strain evidence="3">Eric_III</strain>
    </source>
</reference>
<evidence type="ECO:0000313" key="3">
    <source>
        <dbReference type="Proteomes" id="UP000239833"/>
    </source>
</evidence>
<protein>
    <recommendedName>
        <fullName evidence="1">HipA-like kinase domain-containing protein</fullName>
    </recommendedName>
</protein>
<accession>A0A2L1U2E8</accession>
<dbReference type="Pfam" id="PF20613">
    <property type="entry name" value="HipA_2"/>
    <property type="match status" value="1"/>
</dbReference>
<evidence type="ECO:0000259" key="1">
    <source>
        <dbReference type="Pfam" id="PF20613"/>
    </source>
</evidence>
<dbReference type="InterPro" id="IPR046748">
    <property type="entry name" value="HipA_2"/>
</dbReference>
<gene>
    <name evidence="2" type="ORF">ERICIII_02917</name>
</gene>
<dbReference type="AlphaFoldDB" id="A0A2L1U2E8"/>
<organism evidence="2 3">
    <name type="scientific">Paenibacillus larvae subsp. larvae</name>
    <dbReference type="NCBI Taxonomy" id="147375"/>
    <lineage>
        <taxon>Bacteria</taxon>
        <taxon>Bacillati</taxon>
        <taxon>Bacillota</taxon>
        <taxon>Bacilli</taxon>
        <taxon>Bacillales</taxon>
        <taxon>Paenibacillaceae</taxon>
        <taxon>Paenibacillus</taxon>
    </lineage>
</organism>
<proteinExistence type="predicted"/>
<dbReference type="RefSeq" id="WP_104932721.1">
    <property type="nucleotide sequence ID" value="NZ_CP019655.1"/>
</dbReference>